<evidence type="ECO:0000313" key="2">
    <source>
        <dbReference type="Proteomes" id="UP001314170"/>
    </source>
</evidence>
<proteinExistence type="predicted"/>
<dbReference type="Proteomes" id="UP001314170">
    <property type="component" value="Unassembled WGS sequence"/>
</dbReference>
<gene>
    <name evidence="1" type="ORF">DCAF_LOCUS12</name>
</gene>
<name>A0AAV1QL38_9ROSI</name>
<sequence length="123" mass="14000">MASSGLLLSTATFIIAVSLTRGIARRISRFRRDVVEYVARLTPRKKRNREAEIQALDCQKAGAARSQRASDCLYRPSQDKSRRITPPIVEVYPELCNYLTEIELTYFTSLLSHPTFFSLDEVS</sequence>
<comment type="caution">
    <text evidence="1">The sequence shown here is derived from an EMBL/GenBank/DDBJ whole genome shotgun (WGS) entry which is preliminary data.</text>
</comment>
<dbReference type="AlphaFoldDB" id="A0AAV1QL38"/>
<keyword evidence="2" id="KW-1185">Reference proteome</keyword>
<accession>A0AAV1QL38</accession>
<reference evidence="1 2" key="1">
    <citation type="submission" date="2024-01" db="EMBL/GenBank/DDBJ databases">
        <authorList>
            <person name="Waweru B."/>
        </authorList>
    </citation>
    <scope>NUCLEOTIDE SEQUENCE [LARGE SCALE GENOMIC DNA]</scope>
</reference>
<organism evidence="1 2">
    <name type="scientific">Dovyalis caffra</name>
    <dbReference type="NCBI Taxonomy" id="77055"/>
    <lineage>
        <taxon>Eukaryota</taxon>
        <taxon>Viridiplantae</taxon>
        <taxon>Streptophyta</taxon>
        <taxon>Embryophyta</taxon>
        <taxon>Tracheophyta</taxon>
        <taxon>Spermatophyta</taxon>
        <taxon>Magnoliopsida</taxon>
        <taxon>eudicotyledons</taxon>
        <taxon>Gunneridae</taxon>
        <taxon>Pentapetalae</taxon>
        <taxon>rosids</taxon>
        <taxon>fabids</taxon>
        <taxon>Malpighiales</taxon>
        <taxon>Salicaceae</taxon>
        <taxon>Flacourtieae</taxon>
        <taxon>Dovyalis</taxon>
    </lineage>
</organism>
<evidence type="ECO:0000313" key="1">
    <source>
        <dbReference type="EMBL" id="CAK7322406.1"/>
    </source>
</evidence>
<dbReference type="EMBL" id="CAWUPB010000001">
    <property type="protein sequence ID" value="CAK7322406.1"/>
    <property type="molecule type" value="Genomic_DNA"/>
</dbReference>
<protein>
    <submittedName>
        <fullName evidence="1">Uncharacterized protein</fullName>
    </submittedName>
</protein>